<reference evidence="1" key="1">
    <citation type="submission" date="2020-09" db="EMBL/GenBank/DDBJ databases">
        <title>Genome-Enabled Discovery of Anthraquinone Biosynthesis in Senna tora.</title>
        <authorList>
            <person name="Kang S.-H."/>
            <person name="Pandey R.P."/>
            <person name="Lee C.-M."/>
            <person name="Sim J.-S."/>
            <person name="Jeong J.-T."/>
            <person name="Choi B.-S."/>
            <person name="Jung M."/>
            <person name="Ginzburg D."/>
            <person name="Zhao K."/>
            <person name="Won S.Y."/>
            <person name="Oh T.-J."/>
            <person name="Yu Y."/>
            <person name="Kim N.-H."/>
            <person name="Lee O.R."/>
            <person name="Lee T.-H."/>
            <person name="Bashyal P."/>
            <person name="Kim T.-S."/>
            <person name="Lee W.-H."/>
            <person name="Kawkins C."/>
            <person name="Kim C.-K."/>
            <person name="Kim J.S."/>
            <person name="Ahn B.O."/>
            <person name="Rhee S.Y."/>
            <person name="Sohng J.K."/>
        </authorList>
    </citation>
    <scope>NUCLEOTIDE SEQUENCE</scope>
    <source>
        <tissue evidence="1">Leaf</tissue>
    </source>
</reference>
<dbReference type="EMBL" id="JAAIUW010000013">
    <property type="protein sequence ID" value="KAF7804638.1"/>
    <property type="molecule type" value="Genomic_DNA"/>
</dbReference>
<accession>A0A834SI89</accession>
<name>A0A834SI89_9FABA</name>
<evidence type="ECO:0000313" key="1">
    <source>
        <dbReference type="EMBL" id="KAF7804638.1"/>
    </source>
</evidence>
<comment type="caution">
    <text evidence="1">The sequence shown here is derived from an EMBL/GenBank/DDBJ whole genome shotgun (WGS) entry which is preliminary data.</text>
</comment>
<gene>
    <name evidence="1" type="ORF">G2W53_043749</name>
</gene>
<sequence length="57" mass="6361">MEEEENGGKARKLRGTVKDLRGLGLALLTAHKPLFSNENQPKPIFIILCVLPKTNFL</sequence>
<dbReference type="AlphaFoldDB" id="A0A834SI89"/>
<dbReference type="Proteomes" id="UP000634136">
    <property type="component" value="Unassembled WGS sequence"/>
</dbReference>
<proteinExistence type="predicted"/>
<protein>
    <submittedName>
        <fullName evidence="1">Uncharacterized protein</fullName>
    </submittedName>
</protein>
<keyword evidence="2" id="KW-1185">Reference proteome</keyword>
<evidence type="ECO:0000313" key="2">
    <source>
        <dbReference type="Proteomes" id="UP000634136"/>
    </source>
</evidence>
<organism evidence="1 2">
    <name type="scientific">Senna tora</name>
    <dbReference type="NCBI Taxonomy" id="362788"/>
    <lineage>
        <taxon>Eukaryota</taxon>
        <taxon>Viridiplantae</taxon>
        <taxon>Streptophyta</taxon>
        <taxon>Embryophyta</taxon>
        <taxon>Tracheophyta</taxon>
        <taxon>Spermatophyta</taxon>
        <taxon>Magnoliopsida</taxon>
        <taxon>eudicotyledons</taxon>
        <taxon>Gunneridae</taxon>
        <taxon>Pentapetalae</taxon>
        <taxon>rosids</taxon>
        <taxon>fabids</taxon>
        <taxon>Fabales</taxon>
        <taxon>Fabaceae</taxon>
        <taxon>Caesalpinioideae</taxon>
        <taxon>Cassia clade</taxon>
        <taxon>Senna</taxon>
    </lineage>
</organism>